<keyword evidence="3" id="KW-1185">Reference proteome</keyword>
<proteinExistence type="predicted"/>
<protein>
    <submittedName>
        <fullName evidence="2">Uncharacterized protein</fullName>
    </submittedName>
</protein>
<dbReference type="OrthoDB" id="9898370at2"/>
<evidence type="ECO:0000256" key="1">
    <source>
        <dbReference type="SAM" id="MobiDB-lite"/>
    </source>
</evidence>
<evidence type="ECO:0000313" key="2">
    <source>
        <dbReference type="EMBL" id="ABE54979.1"/>
    </source>
</evidence>
<dbReference type="KEGG" id="sdn:Sden_1695"/>
<organism evidence="2 3">
    <name type="scientific">Shewanella denitrificans (strain OS217 / ATCC BAA-1090 / DSM 15013)</name>
    <dbReference type="NCBI Taxonomy" id="318161"/>
    <lineage>
        <taxon>Bacteria</taxon>
        <taxon>Pseudomonadati</taxon>
        <taxon>Pseudomonadota</taxon>
        <taxon>Gammaproteobacteria</taxon>
        <taxon>Alteromonadales</taxon>
        <taxon>Shewanellaceae</taxon>
        <taxon>Shewanella</taxon>
    </lineage>
</organism>
<accession>Q12NJ7</accession>
<feature type="compositionally biased region" description="Basic and acidic residues" evidence="1">
    <location>
        <begin position="56"/>
        <end position="68"/>
    </location>
</feature>
<name>Q12NJ7_SHEDO</name>
<sequence length="398" mass="44321">MKKNHVSTTPPPDLLSMTALGNWTVPNDLDLVMQPGGVAASLKPQTPVKLNAEQVQEGRKQQDAKARVDTGQQPPEPQPKAETHTQLTLQLAAYYQQVDGEKIQGVLHKFTAALRNSRRLGWMSDLPYPVIELTPVPADTPSQTLSEVQVLLSADVCNVTPQWLTLGKADDSAQMQSLLLSGWPKRLKIRVSLSNEMIQQASPAKIASQVAYQIGTHVAPYWQLLGQALIRNRLSVDGADTLLVQWQQPNKTQLDRRRLHVGFLTSHWRKWFKLEQVIDLPVFRELIALLGHHHVSRTDQAYLWQCYCQEVARVPVFSVSGTCSQAQQQKQTDFYLAYEAYANKQGRFPWGAKLKVFSQPVSAVLLSLATAAVLYANGAAIMGQMALVSQWLSAMLSQ</sequence>
<evidence type="ECO:0000313" key="3">
    <source>
        <dbReference type="Proteomes" id="UP000001982"/>
    </source>
</evidence>
<gene>
    <name evidence="2" type="ordered locus">Sden_1695</name>
</gene>
<dbReference type="AlphaFoldDB" id="Q12NJ7"/>
<dbReference type="Proteomes" id="UP000001982">
    <property type="component" value="Chromosome"/>
</dbReference>
<feature type="region of interest" description="Disordered" evidence="1">
    <location>
        <begin position="51"/>
        <end position="84"/>
    </location>
</feature>
<dbReference type="HOGENOM" id="CLU_692413_0_0_6"/>
<dbReference type="STRING" id="318161.Sden_1695"/>
<dbReference type="EMBL" id="CP000302">
    <property type="protein sequence ID" value="ABE54979.1"/>
    <property type="molecule type" value="Genomic_DNA"/>
</dbReference>
<reference evidence="2 3" key="1">
    <citation type="submission" date="2006-03" db="EMBL/GenBank/DDBJ databases">
        <title>Complete sequence of Shewanella denitrificans OS217.</title>
        <authorList>
            <consortium name="US DOE Joint Genome Institute"/>
            <person name="Copeland A."/>
            <person name="Lucas S."/>
            <person name="Lapidus A."/>
            <person name="Barry K."/>
            <person name="Detter J.C."/>
            <person name="Glavina del Rio T."/>
            <person name="Hammon N."/>
            <person name="Israni S."/>
            <person name="Dalin E."/>
            <person name="Tice H."/>
            <person name="Pitluck S."/>
            <person name="Brettin T."/>
            <person name="Bruce D."/>
            <person name="Han C."/>
            <person name="Tapia R."/>
            <person name="Gilna P."/>
            <person name="Kiss H."/>
            <person name="Schmutz J."/>
            <person name="Larimer F."/>
            <person name="Land M."/>
            <person name="Hauser L."/>
            <person name="Kyrpides N."/>
            <person name="Lykidis A."/>
            <person name="Richardson P."/>
        </authorList>
    </citation>
    <scope>NUCLEOTIDE SEQUENCE [LARGE SCALE GENOMIC DNA]</scope>
    <source>
        <strain evidence="3">OS217 / ATCC BAA-1090 / DSM 15013</strain>
    </source>
</reference>
<dbReference type="RefSeq" id="WP_011496137.1">
    <property type="nucleotide sequence ID" value="NC_007954.1"/>
</dbReference>